<evidence type="ECO:0000256" key="1">
    <source>
        <dbReference type="SAM" id="Phobius"/>
    </source>
</evidence>
<keyword evidence="1" id="KW-0472">Membrane</keyword>
<dbReference type="AlphaFoldDB" id="A0A1W2AQL3"/>
<keyword evidence="1" id="KW-1133">Transmembrane helix</keyword>
<dbReference type="RefSeq" id="WP_084067864.1">
    <property type="nucleotide sequence ID" value="NZ_FWXY01000006.1"/>
</dbReference>
<feature type="transmembrane region" description="Helical" evidence="1">
    <location>
        <begin position="56"/>
        <end position="78"/>
    </location>
</feature>
<accession>A0A1W2AQL3</accession>
<dbReference type="Proteomes" id="UP000192418">
    <property type="component" value="Unassembled WGS sequence"/>
</dbReference>
<evidence type="ECO:0000313" key="3">
    <source>
        <dbReference type="Proteomes" id="UP000192418"/>
    </source>
</evidence>
<protein>
    <submittedName>
        <fullName evidence="2">Uncharacterized protein</fullName>
    </submittedName>
</protein>
<proteinExistence type="predicted"/>
<name>A0A1W2AQL3_9BACT</name>
<dbReference type="OrthoDB" id="5488678at2"/>
<reference evidence="2 3" key="1">
    <citation type="submission" date="2017-04" db="EMBL/GenBank/DDBJ databases">
        <authorList>
            <person name="Afonso C.L."/>
            <person name="Miller P.J."/>
            <person name="Scott M.A."/>
            <person name="Spackman E."/>
            <person name="Goraichik I."/>
            <person name="Dimitrov K.M."/>
            <person name="Suarez D.L."/>
            <person name="Swayne D.E."/>
        </authorList>
    </citation>
    <scope>NUCLEOTIDE SEQUENCE [LARGE SCALE GENOMIC DNA]</scope>
    <source>
        <strain evidence="2 3">DSM 3385</strain>
    </source>
</reference>
<gene>
    <name evidence="2" type="ORF">SAMN02746065_10629</name>
</gene>
<keyword evidence="1" id="KW-0812">Transmembrane</keyword>
<organism evidence="2 3">
    <name type="scientific">Desulfocicer vacuolatum DSM 3385</name>
    <dbReference type="NCBI Taxonomy" id="1121400"/>
    <lineage>
        <taxon>Bacteria</taxon>
        <taxon>Pseudomonadati</taxon>
        <taxon>Thermodesulfobacteriota</taxon>
        <taxon>Desulfobacteria</taxon>
        <taxon>Desulfobacterales</taxon>
        <taxon>Desulfobacteraceae</taxon>
        <taxon>Desulfocicer</taxon>
    </lineage>
</organism>
<sequence>MKIKKYIADPFLEKRIVNYDKWLSKGQISASSKVIPVSESLNAKQWVLPTEQVIEILGMLSGLFFLSLMTIMGLEALLESSKILFK</sequence>
<dbReference type="EMBL" id="FWXY01000006">
    <property type="protein sequence ID" value="SMC63029.1"/>
    <property type="molecule type" value="Genomic_DNA"/>
</dbReference>
<evidence type="ECO:0000313" key="2">
    <source>
        <dbReference type="EMBL" id="SMC63029.1"/>
    </source>
</evidence>
<keyword evidence="3" id="KW-1185">Reference proteome</keyword>
<dbReference type="STRING" id="1121400.SAMN02746065_10629"/>